<feature type="chain" id="PRO_5023297776" description="Arginine biosynthesis bifunctional protein ArgJ alpha chain" evidence="8">
    <location>
        <begin position="1"/>
        <end position="264"/>
    </location>
</feature>
<sequence length="476" mass="49068">MQTQPALSGAGGRYSQPRYMPDKRTTQGGGNSPALFYGAVHCTACGRLRSTGLWGNVPVYYIISSATADGGEATCACGTSAKAGIMTDIKGFSFAAVPAGFKAPDRLDLALIVSDRPACAAGVFTTNLFKAAPVIVAMEAAAGGQARAIVINSGQANACTGAEGLANCRRTLEMISAATGIEASEILPASTGVIGQQLKMDLWQQAVPQLAAGLGSCGLDDFARAIMTTDSFPKTATASLSLQGGQVHLAGVCKGAGMICPNMATMLAVLLCDAQVPVHVWQQMFRDAVAQSFNRVTVDGDTSTNDTVFGLANGASGVEVLPEELPLLQQAVTALMGDLAYMLVQDGEGATKVLRIAVTGAADDTDAEKAARTVGHSQLVKTAFYGKDANWGRIVAALGRSGAAFDPAQVSVSICGVTIFAEGAPTPVDADALLKEPLERTDISVDIVLGQGKGTYTLLASDLSHEYVSINADYRS</sequence>
<dbReference type="GO" id="GO:0006526">
    <property type="term" value="P:L-arginine biosynthetic process"/>
    <property type="evidence" value="ECO:0007669"/>
    <property type="project" value="UniProtKB-UniRule"/>
</dbReference>
<dbReference type="PANTHER" id="PTHR23100">
    <property type="entry name" value="ARGININE BIOSYNTHESIS BIFUNCTIONAL PROTEIN ARGJ"/>
    <property type="match status" value="1"/>
</dbReference>
<dbReference type="Proteomes" id="UP000002710">
    <property type="component" value="Chromosome"/>
</dbReference>
<dbReference type="InterPro" id="IPR002813">
    <property type="entry name" value="Arg_biosynth_ArgJ"/>
</dbReference>
<dbReference type="HOGENOM" id="CLU_027172_1_0_7"/>
<evidence type="ECO:0000313" key="11">
    <source>
        <dbReference type="Proteomes" id="UP000002710"/>
    </source>
</evidence>
<dbReference type="InterPro" id="IPR016117">
    <property type="entry name" value="ArgJ-like_dom_sf"/>
</dbReference>
<keyword evidence="8" id="KW-0963">Cytoplasm</keyword>
<name>Q313L4_OLEA2</name>
<dbReference type="AlphaFoldDB" id="Q313L4"/>
<dbReference type="STRING" id="207559.Dde_1081"/>
<keyword evidence="3 8" id="KW-0055">Arginine biosynthesis</keyword>
<feature type="site" description="Cleavage; by autolysis" evidence="8">
    <location>
        <begin position="264"/>
        <end position="265"/>
    </location>
</feature>
<dbReference type="NCBIfam" id="TIGR00120">
    <property type="entry name" value="ArgJ"/>
    <property type="match status" value="1"/>
</dbReference>
<keyword evidence="5 8" id="KW-0808">Transferase</keyword>
<comment type="pathway">
    <text evidence="8">Amino-acid biosynthesis; L-arginine biosynthesis; N(2)-acetyl-L-ornithine from L-glutamate: step 1/4.</text>
</comment>
<feature type="region of interest" description="Disordered" evidence="9">
    <location>
        <begin position="1"/>
        <end position="27"/>
    </location>
</feature>
<dbReference type="eggNOG" id="COG1364">
    <property type="taxonomic scope" value="Bacteria"/>
</dbReference>
<evidence type="ECO:0000256" key="6">
    <source>
        <dbReference type="ARBA" id="ARBA00022813"/>
    </source>
</evidence>
<dbReference type="EC" id="2.3.1.35" evidence="8"/>
<dbReference type="KEGG" id="dde:Dde_1081"/>
<feature type="site" description="Involved in the stabilization of negative charge on the oxyanion by the formation of the oxyanion hole" evidence="8">
    <location>
        <position position="191"/>
    </location>
</feature>
<evidence type="ECO:0000313" key="10">
    <source>
        <dbReference type="EMBL" id="ABB37882.1"/>
    </source>
</evidence>
<dbReference type="CDD" id="cd02152">
    <property type="entry name" value="OAT"/>
    <property type="match status" value="1"/>
</dbReference>
<dbReference type="NCBIfam" id="NF003802">
    <property type="entry name" value="PRK05388.1"/>
    <property type="match status" value="1"/>
</dbReference>
<comment type="subunit">
    <text evidence="2 8">Heterotetramer of two alpha and two beta chains.</text>
</comment>
<evidence type="ECO:0000256" key="5">
    <source>
        <dbReference type="ARBA" id="ARBA00022679"/>
    </source>
</evidence>
<dbReference type="GO" id="GO:0004042">
    <property type="term" value="F:L-glutamate N-acetyltransferase activity"/>
    <property type="evidence" value="ECO:0007669"/>
    <property type="project" value="UniProtKB-UniRule"/>
</dbReference>
<feature type="binding site" evidence="8">
    <location>
        <position position="228"/>
    </location>
    <ligand>
        <name>substrate</name>
    </ligand>
</feature>
<dbReference type="Pfam" id="PF01960">
    <property type="entry name" value="ArgJ"/>
    <property type="match status" value="1"/>
</dbReference>
<dbReference type="Gene3D" id="3.60.70.12">
    <property type="entry name" value="L-amino peptidase D-ALA esterase/amidase"/>
    <property type="match status" value="1"/>
</dbReference>
<feature type="binding site" evidence="8">
    <location>
        <position position="254"/>
    </location>
    <ligand>
        <name>substrate</name>
    </ligand>
</feature>
<evidence type="ECO:0000256" key="8">
    <source>
        <dbReference type="HAMAP-Rule" id="MF_01106"/>
    </source>
</evidence>
<evidence type="ECO:0000256" key="4">
    <source>
        <dbReference type="ARBA" id="ARBA00022605"/>
    </source>
</evidence>
<dbReference type="InterPro" id="IPR042195">
    <property type="entry name" value="ArgJ_beta_C"/>
</dbReference>
<dbReference type="GO" id="GO:0005737">
    <property type="term" value="C:cytoplasm"/>
    <property type="evidence" value="ECO:0007669"/>
    <property type="project" value="UniProtKB-SubCell"/>
</dbReference>
<feature type="chain" id="PRO_5023297775" description="Arginine biosynthesis bifunctional protein ArgJ beta chain" evidence="8">
    <location>
        <begin position="265"/>
        <end position="476"/>
    </location>
</feature>
<evidence type="ECO:0000256" key="1">
    <source>
        <dbReference type="ARBA" id="ARBA00006774"/>
    </source>
</evidence>
<reference evidence="10 11" key="1">
    <citation type="journal article" date="2011" name="J. Bacteriol.">
        <title>Complete genome sequence and updated annotation of Desulfovibrio alaskensis G20.</title>
        <authorList>
            <person name="Hauser L.J."/>
            <person name="Land M.L."/>
            <person name="Brown S.D."/>
            <person name="Larimer F."/>
            <person name="Keller K.L."/>
            <person name="Rapp-Giles B.J."/>
            <person name="Price M.N."/>
            <person name="Lin M."/>
            <person name="Bruce D.C."/>
            <person name="Detter J.C."/>
            <person name="Tapia R."/>
            <person name="Han C.S."/>
            <person name="Goodwin L.A."/>
            <person name="Cheng J.F."/>
            <person name="Pitluck S."/>
            <person name="Copeland A."/>
            <person name="Lucas S."/>
            <person name="Nolan M."/>
            <person name="Lapidus A.L."/>
            <person name="Palumbo A.V."/>
            <person name="Wall J.D."/>
        </authorList>
    </citation>
    <scope>NUCLEOTIDE SEQUENCE [LARGE SCALE GENOMIC DNA]</scope>
    <source>
        <strain evidence="11">ATCC BAA 1058 / DSM 17464 / G20</strain>
    </source>
</reference>
<keyword evidence="8" id="KW-0511">Multifunctional enzyme</keyword>
<comment type="catalytic activity">
    <reaction evidence="8">
        <text>L-glutamate + acetyl-CoA = N-acetyl-L-glutamate + CoA + H(+)</text>
        <dbReference type="Rhea" id="RHEA:24292"/>
        <dbReference type="ChEBI" id="CHEBI:15378"/>
        <dbReference type="ChEBI" id="CHEBI:29985"/>
        <dbReference type="ChEBI" id="CHEBI:44337"/>
        <dbReference type="ChEBI" id="CHEBI:57287"/>
        <dbReference type="ChEBI" id="CHEBI:57288"/>
        <dbReference type="EC" id="2.3.1.1"/>
    </reaction>
</comment>
<dbReference type="HAMAP" id="MF_01106">
    <property type="entry name" value="ArgJ"/>
    <property type="match status" value="1"/>
</dbReference>
<comment type="similarity">
    <text evidence="1 8">Belongs to the ArgJ family.</text>
</comment>
<organism evidence="10 11">
    <name type="scientific">Oleidesulfovibrio alaskensis (strain ATCC BAA-1058 / DSM 17464 / G20)</name>
    <name type="common">Desulfovibrio alaskensis</name>
    <dbReference type="NCBI Taxonomy" id="207559"/>
    <lineage>
        <taxon>Bacteria</taxon>
        <taxon>Pseudomonadati</taxon>
        <taxon>Thermodesulfobacteriota</taxon>
        <taxon>Desulfovibrionia</taxon>
        <taxon>Desulfovibrionales</taxon>
        <taxon>Desulfovibrionaceae</taxon>
        <taxon>Oleidesulfovibrio</taxon>
    </lineage>
</organism>
<keyword evidence="6 8" id="KW-0068">Autocatalytic cleavage</keyword>
<keyword evidence="7 8" id="KW-0012">Acyltransferase</keyword>
<feature type="site" description="Involved in the stabilization of negative charge on the oxyanion by the formation of the oxyanion hole" evidence="8">
    <location>
        <position position="192"/>
    </location>
</feature>
<dbReference type="Gene3D" id="3.10.20.340">
    <property type="entry name" value="ArgJ beta chain, C-terminal domain"/>
    <property type="match status" value="1"/>
</dbReference>
<dbReference type="UniPathway" id="UPA00068">
    <property type="reaction ID" value="UER00106"/>
</dbReference>
<keyword evidence="4 8" id="KW-0028">Amino-acid biosynthesis</keyword>
<protein>
    <recommendedName>
        <fullName evidence="8">Arginine biosynthesis bifunctional protein ArgJ</fullName>
    </recommendedName>
    <domain>
        <recommendedName>
            <fullName evidence="8">Glutamate N-acetyltransferase</fullName>
            <ecNumber evidence="8">2.3.1.35</ecNumber>
        </recommendedName>
        <alternativeName>
            <fullName evidence="8">Ornithine acetyltransferase</fullName>
            <shortName evidence="8">OATase</shortName>
        </alternativeName>
        <alternativeName>
            <fullName evidence="8">Ornithine transacetylase</fullName>
        </alternativeName>
    </domain>
    <domain>
        <recommendedName>
            <fullName evidence="8">Amino-acid acetyltransferase</fullName>
            <ecNumber evidence="8">2.3.1.1</ecNumber>
        </recommendedName>
        <alternativeName>
            <fullName evidence="8">N-acetylglutamate synthase</fullName>
            <shortName evidence="8">AGSase</shortName>
        </alternativeName>
    </domain>
    <component>
        <recommendedName>
            <fullName evidence="8">Arginine biosynthesis bifunctional protein ArgJ alpha chain</fullName>
        </recommendedName>
    </component>
    <component>
        <recommendedName>
            <fullName evidence="8">Arginine biosynthesis bifunctional protein ArgJ beta chain</fullName>
        </recommendedName>
    </component>
</protein>
<comment type="pathway">
    <text evidence="8">Amino-acid biosynthesis; L-arginine biosynthesis; L-ornithine and N-acetyl-L-glutamate from L-glutamate and N(2)-acetyl-L-ornithine (cyclic): step 1/1.</text>
</comment>
<feature type="binding site" evidence="8">
    <location>
        <position position="471"/>
    </location>
    <ligand>
        <name>substrate</name>
    </ligand>
</feature>
<gene>
    <name evidence="8" type="primary">argJ</name>
    <name evidence="10" type="ordered locus">Dde_1081</name>
</gene>
<keyword evidence="11" id="KW-1185">Reference proteome</keyword>
<dbReference type="EMBL" id="CP000112">
    <property type="protein sequence ID" value="ABB37882.1"/>
    <property type="molecule type" value="Genomic_DNA"/>
</dbReference>
<feature type="binding site" evidence="8">
    <location>
        <position position="265"/>
    </location>
    <ligand>
        <name>substrate</name>
    </ligand>
</feature>
<comment type="catalytic activity">
    <reaction evidence="8">
        <text>N(2)-acetyl-L-ornithine + L-glutamate = N-acetyl-L-glutamate + L-ornithine</text>
        <dbReference type="Rhea" id="RHEA:15349"/>
        <dbReference type="ChEBI" id="CHEBI:29985"/>
        <dbReference type="ChEBI" id="CHEBI:44337"/>
        <dbReference type="ChEBI" id="CHEBI:46911"/>
        <dbReference type="ChEBI" id="CHEBI:57805"/>
        <dbReference type="EC" id="2.3.1.35"/>
    </reaction>
</comment>
<dbReference type="GO" id="GO:0004358">
    <property type="term" value="F:L-glutamate N-acetyltransferase activity, acting on acetyl-L-ornithine as donor"/>
    <property type="evidence" value="ECO:0007669"/>
    <property type="project" value="UniProtKB-UniRule"/>
</dbReference>
<evidence type="ECO:0000256" key="9">
    <source>
        <dbReference type="SAM" id="MobiDB-lite"/>
    </source>
</evidence>
<accession>Q313L4</accession>
<dbReference type="FunFam" id="3.60.70.12:FF:000001">
    <property type="entry name" value="Arginine biosynthesis bifunctional protein ArgJ, chloroplastic"/>
    <property type="match status" value="1"/>
</dbReference>
<comment type="function">
    <text evidence="8">Catalyzes two activities which are involved in the cyclic version of arginine biosynthesis: the synthesis of N-acetylglutamate from glutamate and acetyl-CoA as the acetyl donor, and of ornithine by transacetylation between N(2)-acetylornithine and glutamate.</text>
</comment>
<dbReference type="PANTHER" id="PTHR23100:SF0">
    <property type="entry name" value="ARGININE BIOSYNTHESIS BIFUNCTIONAL PROTEIN ARGJ, MITOCHONDRIAL"/>
    <property type="match status" value="1"/>
</dbReference>
<dbReference type="GO" id="GO:0006592">
    <property type="term" value="P:ornithine biosynthetic process"/>
    <property type="evidence" value="ECO:0007669"/>
    <property type="project" value="TreeGrafter"/>
</dbReference>
<evidence type="ECO:0000256" key="3">
    <source>
        <dbReference type="ARBA" id="ARBA00022571"/>
    </source>
</evidence>
<feature type="binding site" evidence="8">
    <location>
        <position position="476"/>
    </location>
    <ligand>
        <name>substrate</name>
    </ligand>
</feature>
<dbReference type="EC" id="2.3.1.1" evidence="8"/>
<feature type="binding site" evidence="8">
    <location>
        <position position="348"/>
    </location>
    <ligand>
        <name>substrate</name>
    </ligand>
</feature>
<comment type="subcellular location">
    <subcellularLocation>
        <location evidence="8">Cytoplasm</location>
    </subcellularLocation>
</comment>
<feature type="active site" description="Nucleophile" evidence="8">
    <location>
        <position position="265"/>
    </location>
</feature>
<evidence type="ECO:0000256" key="7">
    <source>
        <dbReference type="ARBA" id="ARBA00023315"/>
    </source>
</evidence>
<proteinExistence type="inferred from homology"/>
<dbReference type="SUPFAM" id="SSF56266">
    <property type="entry name" value="DmpA/ArgJ-like"/>
    <property type="match status" value="1"/>
</dbReference>
<evidence type="ECO:0000256" key="2">
    <source>
        <dbReference type="ARBA" id="ARBA00011475"/>
    </source>
</evidence>